<evidence type="ECO:0000256" key="3">
    <source>
        <dbReference type="ARBA" id="ARBA00022723"/>
    </source>
</evidence>
<dbReference type="PROSITE" id="PS00758">
    <property type="entry name" value="ARGE_DAPE_CPG2_1"/>
    <property type="match status" value="1"/>
</dbReference>
<dbReference type="SUPFAM" id="SSF53187">
    <property type="entry name" value="Zn-dependent exopeptidases"/>
    <property type="match status" value="1"/>
</dbReference>
<keyword evidence="2" id="KW-0645">Protease</keyword>
<keyword evidence="4" id="KW-0378">Hydrolase</keyword>
<evidence type="ECO:0000256" key="4">
    <source>
        <dbReference type="ARBA" id="ARBA00022801"/>
    </source>
</evidence>
<evidence type="ECO:0000313" key="6">
    <source>
        <dbReference type="EMBL" id="OQD83639.1"/>
    </source>
</evidence>
<dbReference type="GO" id="GO:0008233">
    <property type="term" value="F:peptidase activity"/>
    <property type="evidence" value="ECO:0007669"/>
    <property type="project" value="UniProtKB-KW"/>
</dbReference>
<dbReference type="GO" id="GO:0006508">
    <property type="term" value="P:proteolysis"/>
    <property type="evidence" value="ECO:0007669"/>
    <property type="project" value="UniProtKB-KW"/>
</dbReference>
<feature type="compositionally biased region" description="Low complexity" evidence="5">
    <location>
        <begin position="817"/>
        <end position="838"/>
    </location>
</feature>
<dbReference type="Pfam" id="PF00400">
    <property type="entry name" value="WD40"/>
    <property type="match status" value="1"/>
</dbReference>
<gene>
    <name evidence="6" type="ORF">PENANT_c016G08612</name>
</gene>
<dbReference type="CDD" id="cd02440">
    <property type="entry name" value="AdoMet_MTases"/>
    <property type="match status" value="1"/>
</dbReference>
<protein>
    <submittedName>
        <fullName evidence="6">Uncharacterized protein</fullName>
    </submittedName>
</protein>
<feature type="region of interest" description="Disordered" evidence="5">
    <location>
        <begin position="747"/>
        <end position="864"/>
    </location>
</feature>
<dbReference type="Pfam" id="PF01546">
    <property type="entry name" value="Peptidase_M20"/>
    <property type="match status" value="1"/>
</dbReference>
<reference evidence="7" key="1">
    <citation type="journal article" date="2017" name="Nat. Microbiol.">
        <title>Global analysis of biosynthetic gene clusters reveals vast potential of secondary metabolite production in Penicillium species.</title>
        <authorList>
            <person name="Nielsen J.C."/>
            <person name="Grijseels S."/>
            <person name="Prigent S."/>
            <person name="Ji B."/>
            <person name="Dainat J."/>
            <person name="Nielsen K.F."/>
            <person name="Frisvad J.C."/>
            <person name="Workman M."/>
            <person name="Nielsen J."/>
        </authorList>
    </citation>
    <scope>NUCLEOTIDE SEQUENCE [LARGE SCALE GENOMIC DNA]</scope>
    <source>
        <strain evidence="7">IBT 31811</strain>
    </source>
</reference>
<comment type="caution">
    <text evidence="6">The sequence shown here is derived from an EMBL/GenBank/DDBJ whole genome shotgun (WGS) entry which is preliminary data.</text>
</comment>
<comment type="similarity">
    <text evidence="1">Belongs to the peptidase M20A family.</text>
</comment>
<keyword evidence="3" id="KW-0479">Metal-binding</keyword>
<dbReference type="STRING" id="416450.A0A1V6Q302"/>
<feature type="region of interest" description="Disordered" evidence="5">
    <location>
        <begin position="1"/>
        <end position="41"/>
    </location>
</feature>
<dbReference type="AlphaFoldDB" id="A0A1V6Q302"/>
<proteinExistence type="inferred from homology"/>
<dbReference type="Gene3D" id="2.130.10.10">
    <property type="entry name" value="YVTN repeat-like/Quinoprotein amine dehydrogenase"/>
    <property type="match status" value="2"/>
</dbReference>
<dbReference type="PANTHER" id="PTHR43270">
    <property type="entry name" value="BETA-ALA-HIS DIPEPTIDASE"/>
    <property type="match status" value="1"/>
</dbReference>
<evidence type="ECO:0000256" key="2">
    <source>
        <dbReference type="ARBA" id="ARBA00022670"/>
    </source>
</evidence>
<dbReference type="InterPro" id="IPR001680">
    <property type="entry name" value="WD40_rpt"/>
</dbReference>
<dbReference type="Proteomes" id="UP000191672">
    <property type="component" value="Unassembled WGS sequence"/>
</dbReference>
<dbReference type="EMBL" id="MDYN01000016">
    <property type="protein sequence ID" value="OQD83639.1"/>
    <property type="molecule type" value="Genomic_DNA"/>
</dbReference>
<dbReference type="InterPro" id="IPR036322">
    <property type="entry name" value="WD40_repeat_dom_sf"/>
</dbReference>
<feature type="compositionally biased region" description="Polar residues" evidence="5">
    <location>
        <begin position="757"/>
        <end position="767"/>
    </location>
</feature>
<organism evidence="6 7">
    <name type="scientific">Penicillium antarcticum</name>
    <dbReference type="NCBI Taxonomy" id="416450"/>
    <lineage>
        <taxon>Eukaryota</taxon>
        <taxon>Fungi</taxon>
        <taxon>Dikarya</taxon>
        <taxon>Ascomycota</taxon>
        <taxon>Pezizomycotina</taxon>
        <taxon>Eurotiomycetes</taxon>
        <taxon>Eurotiomycetidae</taxon>
        <taxon>Eurotiales</taxon>
        <taxon>Aspergillaceae</taxon>
        <taxon>Penicillium</taxon>
    </lineage>
</organism>
<dbReference type="InterPro" id="IPR001261">
    <property type="entry name" value="ArgE/DapE_CS"/>
</dbReference>
<dbReference type="SMART" id="SM00320">
    <property type="entry name" value="WD40"/>
    <property type="match status" value="5"/>
</dbReference>
<dbReference type="SUPFAM" id="SSF50978">
    <property type="entry name" value="WD40 repeat-like"/>
    <property type="match status" value="1"/>
</dbReference>
<dbReference type="GO" id="GO:0046872">
    <property type="term" value="F:metal ion binding"/>
    <property type="evidence" value="ECO:0007669"/>
    <property type="project" value="UniProtKB-KW"/>
</dbReference>
<name>A0A1V6Q302_9EURO</name>
<dbReference type="Gene3D" id="3.40.50.150">
    <property type="entry name" value="Vaccinia Virus protein VP39"/>
    <property type="match status" value="1"/>
</dbReference>
<feature type="compositionally biased region" description="Basic and acidic residues" evidence="5">
    <location>
        <begin position="23"/>
        <end position="34"/>
    </location>
</feature>
<keyword evidence="7" id="KW-1185">Reference proteome</keyword>
<dbReference type="InterPro" id="IPR029063">
    <property type="entry name" value="SAM-dependent_MTases_sf"/>
</dbReference>
<sequence>MDLESASAASDVEEGRIWGSDARSPETQRIDDASSAHPSSDCGIGHRVLASRSVLALVVDEHCVFAGLQGGDIVAWSLETYDLVLSVHAHKESVLGLYLSNDGNLLFSSGGDSVVNNTSIQWCDLSEEGSTLNQASSTHLTKRTHRFFDSRGPDGTRAPGSLDGSHAVSDGGRMLSFKRDHHKLFAHHGYVYSMLLVKGLVESAPSEEVLLTGAGDGVVKLWRLGQEPGASPSQIAKLQNGDPVLSVAVEGSLLYCGLAGGALNIWNLDSQQLVKRITRHTGDLWAVHVIQGVAICGDSSGTVKKFNSRFEEIGGWVAHEGTMLASAAGRFKDRQIYATGGNDNSVGIWDLTEFFMTQEELPPISNDEMVNSLAKFVSYKTISASPKFAGECNQGAAFLRRHCNYLGAKTNLLTTGQETNPIVFARFNATSPNKVDKTILFYGHYDVVGAETNRPKWRTDPYQLTSINGFLYGRGVSDNKGPILASLYAAADLARTKTLRCNVVFLIEGEEESGSQGFHETVRRHHDQIGSVDWVLLANSYWLDDYNPCLTYGLRGVVHANLVVTSDHPDLHSGIDGSTLLDEPVKDIAMLLSTIVGRRGQINLPGFHDAVRPLTDAEQKRFEAIAGVLLLQHPEIPDSQALIKSLMHRWREPSLTVHSVEVPGSKSHTTIARRAKATLSVRIVPDQQADEVAANLTAYAQEQFALLDSQNDLTVEITGKSDAWLGDPDNEIFATLSEAITAAWSQSQDNVKHQYPPVSQSPSNQPEAKSIPTRGPIPTLIRKDSSDSLASHVERVITSTTTSSVGKEAAKRAAQASSTVPTSSTLTQSTPTSSEESVALSIRTEPETDPTDVKPSPPRAVKPMFIREGGSIPTIRFLEKEFSAPAANLPCGQASDNAHLDNERMRVENLYKSREIFRETTFVSPTLVPFGSTKPRVSAALDSRLPILHTGFIYNDRSMLAPVYVYNIPIYIDTLTKARAFIKNGHILHPSIPTKNITAVADLGTGTGIWLEDVAKCLPNNLVYLHGFDISSAQYPSGSEIPRPGHNPIPLSVHDALHPFPTEHHGRYDLVHIRLLTAGLKYKDYATVLENARELLMPNGYLQWEEVDHTAFCTNSVPENPAITRLRQSVIGAMLKLGLWPFAPQRVHDQVSAGGFRDIQRVTYTAVGNEGIRGISQKWVAGVMRALVPASMVVTGEAGNEGQAKEVVERLVEEFDDHCLGARVLVNFGVTVGRRCD</sequence>
<dbReference type="InterPro" id="IPR002933">
    <property type="entry name" value="Peptidase_M20"/>
</dbReference>
<accession>A0A1V6Q302</accession>
<dbReference type="Gene3D" id="3.30.70.360">
    <property type="match status" value="1"/>
</dbReference>
<evidence type="ECO:0000256" key="1">
    <source>
        <dbReference type="ARBA" id="ARBA00006247"/>
    </source>
</evidence>
<evidence type="ECO:0000313" key="7">
    <source>
        <dbReference type="Proteomes" id="UP000191672"/>
    </source>
</evidence>
<dbReference type="PANTHER" id="PTHR43270:SF8">
    <property type="entry name" value="DI- AND TRIPEPTIDASE DUG2-RELATED"/>
    <property type="match status" value="1"/>
</dbReference>
<dbReference type="SUPFAM" id="SSF53335">
    <property type="entry name" value="S-adenosyl-L-methionine-dependent methyltransferases"/>
    <property type="match status" value="1"/>
</dbReference>
<dbReference type="InterPro" id="IPR015943">
    <property type="entry name" value="WD40/YVTN_repeat-like_dom_sf"/>
</dbReference>
<dbReference type="GO" id="GO:0006751">
    <property type="term" value="P:glutathione catabolic process"/>
    <property type="evidence" value="ECO:0007669"/>
    <property type="project" value="TreeGrafter"/>
</dbReference>
<dbReference type="InterPro" id="IPR051458">
    <property type="entry name" value="Cyt/Met_Dipeptidase"/>
</dbReference>
<dbReference type="Gene3D" id="3.40.630.10">
    <property type="entry name" value="Zn peptidases"/>
    <property type="match status" value="2"/>
</dbReference>
<evidence type="ECO:0000256" key="5">
    <source>
        <dbReference type="SAM" id="MobiDB-lite"/>
    </source>
</evidence>
<feature type="region of interest" description="Disordered" evidence="5">
    <location>
        <begin position="147"/>
        <end position="167"/>
    </location>
</feature>